<proteinExistence type="predicted"/>
<feature type="compositionally biased region" description="Basic residues" evidence="1">
    <location>
        <begin position="1"/>
        <end position="19"/>
    </location>
</feature>
<organism evidence="2">
    <name type="scientific">viral metagenome</name>
    <dbReference type="NCBI Taxonomy" id="1070528"/>
    <lineage>
        <taxon>unclassified sequences</taxon>
        <taxon>metagenomes</taxon>
        <taxon>organismal metagenomes</taxon>
    </lineage>
</organism>
<dbReference type="AlphaFoldDB" id="A0A6C0JDA9"/>
<sequence length="48" mass="5954">MDFKEPKKRVTKNDKKNKKQVYSQKCLRLKVEFLEKQTQTRMLKQEPR</sequence>
<evidence type="ECO:0000313" key="2">
    <source>
        <dbReference type="EMBL" id="QHU03609.1"/>
    </source>
</evidence>
<evidence type="ECO:0000256" key="1">
    <source>
        <dbReference type="SAM" id="MobiDB-lite"/>
    </source>
</evidence>
<protein>
    <submittedName>
        <fullName evidence="2">Uncharacterized protein</fullName>
    </submittedName>
</protein>
<feature type="region of interest" description="Disordered" evidence="1">
    <location>
        <begin position="1"/>
        <end position="21"/>
    </location>
</feature>
<accession>A0A6C0JDA9</accession>
<name>A0A6C0JDA9_9ZZZZ</name>
<dbReference type="EMBL" id="MN740384">
    <property type="protein sequence ID" value="QHU03609.1"/>
    <property type="molecule type" value="Genomic_DNA"/>
</dbReference>
<reference evidence="2" key="1">
    <citation type="journal article" date="2020" name="Nature">
        <title>Giant virus diversity and host interactions through global metagenomics.</title>
        <authorList>
            <person name="Schulz F."/>
            <person name="Roux S."/>
            <person name="Paez-Espino D."/>
            <person name="Jungbluth S."/>
            <person name="Walsh D.A."/>
            <person name="Denef V.J."/>
            <person name="McMahon K.D."/>
            <person name="Konstantinidis K.T."/>
            <person name="Eloe-Fadrosh E.A."/>
            <person name="Kyrpides N.C."/>
            <person name="Woyke T."/>
        </authorList>
    </citation>
    <scope>NUCLEOTIDE SEQUENCE</scope>
    <source>
        <strain evidence="2">GVMAG-M-3300027206-1</strain>
    </source>
</reference>